<dbReference type="Proteomes" id="UP000645217">
    <property type="component" value="Unassembled WGS sequence"/>
</dbReference>
<accession>A0A917VVC7</accession>
<evidence type="ECO:0000256" key="1">
    <source>
        <dbReference type="ARBA" id="ARBA00022691"/>
    </source>
</evidence>
<dbReference type="AlphaFoldDB" id="A0A917VVC7"/>
<dbReference type="CDD" id="cd01335">
    <property type="entry name" value="Radical_SAM"/>
    <property type="match status" value="1"/>
</dbReference>
<gene>
    <name evidence="6" type="ORF">GCM10007964_70100</name>
</gene>
<dbReference type="NCBIfam" id="TIGR04269">
    <property type="entry name" value="SAM_SPASM_FxsB"/>
    <property type="match status" value="1"/>
</dbReference>
<dbReference type="EMBL" id="BMNT01000059">
    <property type="protein sequence ID" value="GGL18068.1"/>
    <property type="molecule type" value="Genomic_DNA"/>
</dbReference>
<evidence type="ECO:0000256" key="3">
    <source>
        <dbReference type="ARBA" id="ARBA00023004"/>
    </source>
</evidence>
<evidence type="ECO:0000259" key="5">
    <source>
        <dbReference type="PROSITE" id="PS51918"/>
    </source>
</evidence>
<dbReference type="SUPFAM" id="SSF102114">
    <property type="entry name" value="Radical SAM enzymes"/>
    <property type="match status" value="1"/>
</dbReference>
<dbReference type="GO" id="GO:0046872">
    <property type="term" value="F:metal ion binding"/>
    <property type="evidence" value="ECO:0007669"/>
    <property type="project" value="UniProtKB-KW"/>
</dbReference>
<dbReference type="InterPro" id="IPR007197">
    <property type="entry name" value="rSAM"/>
</dbReference>
<dbReference type="InterPro" id="IPR058240">
    <property type="entry name" value="rSAM_sf"/>
</dbReference>
<keyword evidence="1" id="KW-0949">S-adenosyl-L-methionine</keyword>
<protein>
    <submittedName>
        <fullName evidence="6">Radical SAM protein</fullName>
    </submittedName>
</protein>
<dbReference type="Gene3D" id="3.20.20.70">
    <property type="entry name" value="Aldolase class I"/>
    <property type="match status" value="1"/>
</dbReference>
<proteinExistence type="predicted"/>
<dbReference type="GO" id="GO:0051536">
    <property type="term" value="F:iron-sulfur cluster binding"/>
    <property type="evidence" value="ECO:0007669"/>
    <property type="project" value="UniProtKB-KW"/>
</dbReference>
<dbReference type="InterPro" id="IPR013785">
    <property type="entry name" value="Aldolase_TIM"/>
</dbReference>
<dbReference type="SFLD" id="SFLDG01072">
    <property type="entry name" value="dehydrogenase_like"/>
    <property type="match status" value="1"/>
</dbReference>
<dbReference type="RefSeq" id="WP_189167387.1">
    <property type="nucleotide sequence ID" value="NZ_BMNT01000059.1"/>
</dbReference>
<keyword evidence="3" id="KW-0408">Iron</keyword>
<dbReference type="InterPro" id="IPR026335">
    <property type="entry name" value="rSAM_SPASM_FxsB"/>
</dbReference>
<keyword evidence="2" id="KW-0479">Metal-binding</keyword>
<dbReference type="Pfam" id="PF04055">
    <property type="entry name" value="Radical_SAM"/>
    <property type="match status" value="1"/>
</dbReference>
<keyword evidence="7" id="KW-1185">Reference proteome</keyword>
<evidence type="ECO:0000256" key="4">
    <source>
        <dbReference type="ARBA" id="ARBA00023014"/>
    </source>
</evidence>
<dbReference type="PANTHER" id="PTHR43273">
    <property type="entry name" value="ANAEROBIC SULFATASE-MATURATING ENZYME HOMOLOG ASLB-RELATED"/>
    <property type="match status" value="1"/>
</dbReference>
<dbReference type="PROSITE" id="PS51918">
    <property type="entry name" value="RADICAL_SAM"/>
    <property type="match status" value="1"/>
</dbReference>
<evidence type="ECO:0000313" key="7">
    <source>
        <dbReference type="Proteomes" id="UP000645217"/>
    </source>
</evidence>
<reference evidence="6" key="1">
    <citation type="journal article" date="2014" name="Int. J. Syst. Evol. Microbiol.">
        <title>Complete genome sequence of Corynebacterium casei LMG S-19264T (=DSM 44701T), isolated from a smear-ripened cheese.</title>
        <authorList>
            <consortium name="US DOE Joint Genome Institute (JGI-PGF)"/>
            <person name="Walter F."/>
            <person name="Albersmeier A."/>
            <person name="Kalinowski J."/>
            <person name="Ruckert C."/>
        </authorList>
    </citation>
    <scope>NUCLEOTIDE SEQUENCE</scope>
    <source>
        <strain evidence="6">JCM 13064</strain>
    </source>
</reference>
<reference evidence="6" key="2">
    <citation type="submission" date="2020-09" db="EMBL/GenBank/DDBJ databases">
        <authorList>
            <person name="Sun Q."/>
            <person name="Ohkuma M."/>
        </authorList>
    </citation>
    <scope>NUCLEOTIDE SEQUENCE</scope>
    <source>
        <strain evidence="6">JCM 13064</strain>
    </source>
</reference>
<sequence>MNPYVGDPSKEWPAVLDVAALLESRWQGRPFRQFLLKVHSRCNLACDYCYVYMMADQSWRSRPMVMAPDLVKIAGRRISEHARAHSLPAVRVILHGGEPLLAGREYLSGIVESIRGEAGPGLRVEAAVQTNGVLLDEETLHALDRLGVRVGVSLDGGPRANDRNRRYADGRGSYEAVARALRLLNRPSFRHLYGGLLCTVDLANDPVETYEALAAFDPPVIDFLLPHGTWRSPPPGRGPDPARTPYADWLIPIFDRWYSSPGEMTVRFFQEIVHLLLGGASESESIGLTPTTHVVVETDGTIEQTDSLKAVGQGAPGTGMNIREHSFDAVLRHPGIVARQLGWDALGDECKKCRFGRVCGAGLYTHRYRPGTGFRSPSVYCADLYRLIGHIRSRLISDLRGPDG</sequence>
<dbReference type="InterPro" id="IPR023867">
    <property type="entry name" value="Sulphatase_maturase_rSAM"/>
</dbReference>
<dbReference type="GO" id="GO:0016491">
    <property type="term" value="F:oxidoreductase activity"/>
    <property type="evidence" value="ECO:0007669"/>
    <property type="project" value="InterPro"/>
</dbReference>
<comment type="caution">
    <text evidence="6">The sequence shown here is derived from an EMBL/GenBank/DDBJ whole genome shotgun (WGS) entry which is preliminary data.</text>
</comment>
<dbReference type="SFLD" id="SFLDG01386">
    <property type="entry name" value="main_SPASM_domain-containing"/>
    <property type="match status" value="1"/>
</dbReference>
<dbReference type="SFLD" id="SFLDG01067">
    <property type="entry name" value="SPASM/twitch_domain_containing"/>
    <property type="match status" value="1"/>
</dbReference>
<feature type="domain" description="Radical SAM core" evidence="5">
    <location>
        <begin position="28"/>
        <end position="263"/>
    </location>
</feature>
<organism evidence="6 7">
    <name type="scientific">Sphaerisporangium melleum</name>
    <dbReference type="NCBI Taxonomy" id="321316"/>
    <lineage>
        <taxon>Bacteria</taxon>
        <taxon>Bacillati</taxon>
        <taxon>Actinomycetota</taxon>
        <taxon>Actinomycetes</taxon>
        <taxon>Streptosporangiales</taxon>
        <taxon>Streptosporangiaceae</taxon>
        <taxon>Sphaerisporangium</taxon>
    </lineage>
</organism>
<evidence type="ECO:0000256" key="2">
    <source>
        <dbReference type="ARBA" id="ARBA00022723"/>
    </source>
</evidence>
<evidence type="ECO:0000313" key="6">
    <source>
        <dbReference type="EMBL" id="GGL18068.1"/>
    </source>
</evidence>
<dbReference type="SFLD" id="SFLDS00029">
    <property type="entry name" value="Radical_SAM"/>
    <property type="match status" value="1"/>
</dbReference>
<dbReference type="PANTHER" id="PTHR43273:SF8">
    <property type="entry name" value="RADICAL SAM DOMAIN PROTEIN"/>
    <property type="match status" value="1"/>
</dbReference>
<name>A0A917VVC7_9ACTN</name>
<keyword evidence="4" id="KW-0411">Iron-sulfur</keyword>